<reference evidence="3" key="2">
    <citation type="journal article" date="2023" name="Biology">
        <title>Prokaryotic Life Associated with Coal-Fire Gas Vents Revealed by Metagenomics.</title>
        <authorList>
            <person name="Kadnikov V.V."/>
            <person name="Mardanov A.V."/>
            <person name="Beletsky A.V."/>
            <person name="Karnachuk O.V."/>
            <person name="Ravin N.V."/>
        </authorList>
    </citation>
    <scope>NUCLEOTIDE SEQUENCE</scope>
    <source>
        <strain evidence="3">Bu02</strain>
    </source>
</reference>
<sequence length="120" mass="13957">MKTRSTRPIAHTSVSSRYQTVIPSQIRDKFLIREGTRIAWIDKGESIEIVPLPEQPWKAFRGAGRSGVDYLQVLTHYRKEERERTNKETKRMTRGLPERACDTAETEREEERSEGSGEHQ</sequence>
<protein>
    <submittedName>
        <fullName evidence="3">AbrB/MazE/SpoVT family DNA-binding domain-containing protein</fullName>
    </submittedName>
</protein>
<feature type="domain" description="SpoVT-AbrB" evidence="2">
    <location>
        <begin position="12"/>
        <end position="57"/>
    </location>
</feature>
<proteinExistence type="predicted"/>
<dbReference type="KEGG" id="fcz:IMF26_04185"/>
<evidence type="ECO:0000259" key="2">
    <source>
        <dbReference type="SMART" id="SM00966"/>
    </source>
</evidence>
<dbReference type="Gene3D" id="2.10.260.10">
    <property type="match status" value="1"/>
</dbReference>
<evidence type="ECO:0000256" key="1">
    <source>
        <dbReference type="SAM" id="MobiDB-lite"/>
    </source>
</evidence>
<accession>A0AAT9LEX3</accession>
<dbReference type="EMBL" id="CP062796">
    <property type="protein sequence ID" value="QUL99263.1"/>
    <property type="molecule type" value="Genomic_DNA"/>
</dbReference>
<dbReference type="SMART" id="SM00966">
    <property type="entry name" value="SpoVT_AbrB"/>
    <property type="match status" value="1"/>
</dbReference>
<keyword evidence="3" id="KW-0238">DNA-binding</keyword>
<feature type="region of interest" description="Disordered" evidence="1">
    <location>
        <begin position="80"/>
        <end position="120"/>
    </location>
</feature>
<dbReference type="NCBIfam" id="TIGR01439">
    <property type="entry name" value="lp_hng_hel_AbrB"/>
    <property type="match status" value="1"/>
</dbReference>
<dbReference type="SUPFAM" id="SSF89447">
    <property type="entry name" value="AbrB/MazE/MraZ-like"/>
    <property type="match status" value="1"/>
</dbReference>
<gene>
    <name evidence="3" type="ORF">IMF26_04185</name>
</gene>
<dbReference type="AlphaFoldDB" id="A0AAT9LEX3"/>
<dbReference type="InterPro" id="IPR007159">
    <property type="entry name" value="SpoVT-AbrB_dom"/>
</dbReference>
<evidence type="ECO:0000313" key="3">
    <source>
        <dbReference type="EMBL" id="QUL99263.1"/>
    </source>
</evidence>
<dbReference type="Pfam" id="PF04014">
    <property type="entry name" value="MazE_antitoxin"/>
    <property type="match status" value="1"/>
</dbReference>
<reference evidence="3" key="1">
    <citation type="submission" date="2020-10" db="EMBL/GenBank/DDBJ databases">
        <authorList>
            <person name="Kadnikov V."/>
            <person name="Beletsky A.V."/>
            <person name="Mardanov A.V."/>
            <person name="Karnachuk O.V."/>
            <person name="Ravin N.V."/>
        </authorList>
    </citation>
    <scope>NUCLEOTIDE SEQUENCE</scope>
    <source>
        <strain evidence="3">Bu02</strain>
    </source>
</reference>
<name>A0AAT9LEX3_9FIRM</name>
<organism evidence="3">
    <name type="scientific">Candidatus Fermentithermobacillus carboniphilus</name>
    <dbReference type="NCBI Taxonomy" id="3085328"/>
    <lineage>
        <taxon>Bacteria</taxon>
        <taxon>Bacillati</taxon>
        <taxon>Bacillota</taxon>
        <taxon>Candidatus Fermentithermobacillia</taxon>
        <taxon>Candidatus Fermentithermobacillales</taxon>
        <taxon>Candidatus Fermentithermobacillaceae</taxon>
        <taxon>Candidatus Fermentithermobacillus</taxon>
    </lineage>
</organism>
<dbReference type="InterPro" id="IPR037914">
    <property type="entry name" value="SpoVT-AbrB_sf"/>
</dbReference>
<dbReference type="GO" id="GO:0003677">
    <property type="term" value="F:DNA binding"/>
    <property type="evidence" value="ECO:0007669"/>
    <property type="project" value="UniProtKB-KW"/>
</dbReference>